<keyword evidence="1" id="KW-0472">Membrane</keyword>
<reference evidence="2" key="2">
    <citation type="submission" date="2020-09" db="EMBL/GenBank/DDBJ databases">
        <authorList>
            <person name="Sun Q."/>
            <person name="Ohkuma M."/>
        </authorList>
    </citation>
    <scope>NUCLEOTIDE SEQUENCE</scope>
    <source>
        <strain evidence="2">JCM 4490</strain>
    </source>
</reference>
<keyword evidence="1" id="KW-1133">Transmembrane helix</keyword>
<gene>
    <name evidence="2" type="ORF">GCM10010503_19390</name>
</gene>
<evidence type="ECO:0008006" key="4">
    <source>
        <dbReference type="Google" id="ProtNLM"/>
    </source>
</evidence>
<dbReference type="InterPro" id="IPR039708">
    <property type="entry name" value="MT1774/Rv1733c-like"/>
</dbReference>
<name>A0A918J4U0_9ACTN</name>
<feature type="transmembrane region" description="Helical" evidence="1">
    <location>
        <begin position="35"/>
        <end position="58"/>
    </location>
</feature>
<dbReference type="PANTHER" id="PTHR42305">
    <property type="entry name" value="MEMBRANE PROTEIN RV1733C-RELATED"/>
    <property type="match status" value="1"/>
</dbReference>
<proteinExistence type="predicted"/>
<feature type="transmembrane region" description="Helical" evidence="1">
    <location>
        <begin position="154"/>
        <end position="180"/>
    </location>
</feature>
<dbReference type="RefSeq" id="WP_190014760.1">
    <property type="nucleotide sequence ID" value="NZ_BMUE01000003.1"/>
</dbReference>
<accession>A0A918J4U0</accession>
<protein>
    <recommendedName>
        <fullName evidence="4">Integral membrane protein</fullName>
    </recommendedName>
</protein>
<evidence type="ECO:0000313" key="2">
    <source>
        <dbReference type="EMBL" id="GGW42970.1"/>
    </source>
</evidence>
<evidence type="ECO:0000256" key="1">
    <source>
        <dbReference type="SAM" id="Phobius"/>
    </source>
</evidence>
<keyword evidence="1" id="KW-0812">Transmembrane</keyword>
<dbReference type="PANTHER" id="PTHR42305:SF1">
    <property type="entry name" value="MEMBRANE PROTEIN RV1733C-RELATED"/>
    <property type="match status" value="1"/>
</dbReference>
<dbReference type="EMBL" id="BMUE01000003">
    <property type="protein sequence ID" value="GGW42970.1"/>
    <property type="molecule type" value="Genomic_DNA"/>
</dbReference>
<dbReference type="Proteomes" id="UP000620224">
    <property type="component" value="Unassembled WGS sequence"/>
</dbReference>
<sequence>MADDGHPEKGPGGPGTGRRLLWRWRSNPLRRRDDVVEACIVLAVWLIVAVGGAAVGVLTGRAADGAFARERAERRPVAAALLQDVTGTAGQGSGLGGDRVMAEVRWTTSDGSVHTGRAMVRSGQAAGARVTVWTDPRGDLRPEPRTGTEARTEAVLFGGAAALALAGAALAAGGGARYWLTRRRVDAWGREWDLVGPRWTHKTG</sequence>
<evidence type="ECO:0000313" key="3">
    <source>
        <dbReference type="Proteomes" id="UP000620224"/>
    </source>
</evidence>
<reference evidence="2" key="1">
    <citation type="journal article" date="2014" name="Int. J. Syst. Evol. Microbiol.">
        <title>Complete genome sequence of Corynebacterium casei LMG S-19264T (=DSM 44701T), isolated from a smear-ripened cheese.</title>
        <authorList>
            <consortium name="US DOE Joint Genome Institute (JGI-PGF)"/>
            <person name="Walter F."/>
            <person name="Albersmeier A."/>
            <person name="Kalinowski J."/>
            <person name="Ruckert C."/>
        </authorList>
    </citation>
    <scope>NUCLEOTIDE SEQUENCE</scope>
    <source>
        <strain evidence="2">JCM 4490</strain>
    </source>
</reference>
<keyword evidence="3" id="KW-1185">Reference proteome</keyword>
<organism evidence="2 3">
    <name type="scientific">Streptomyces lucensis JCM 4490</name>
    <dbReference type="NCBI Taxonomy" id="1306176"/>
    <lineage>
        <taxon>Bacteria</taxon>
        <taxon>Bacillati</taxon>
        <taxon>Actinomycetota</taxon>
        <taxon>Actinomycetes</taxon>
        <taxon>Kitasatosporales</taxon>
        <taxon>Streptomycetaceae</taxon>
        <taxon>Streptomyces</taxon>
    </lineage>
</organism>
<comment type="caution">
    <text evidence="2">The sequence shown here is derived from an EMBL/GenBank/DDBJ whole genome shotgun (WGS) entry which is preliminary data.</text>
</comment>
<dbReference type="AlphaFoldDB" id="A0A918J4U0"/>